<protein>
    <submittedName>
        <fullName evidence="1">Uncharacterized protein</fullName>
    </submittedName>
</protein>
<name>A0A1F5KAP7_9BACT</name>
<evidence type="ECO:0000313" key="2">
    <source>
        <dbReference type="Proteomes" id="UP000176527"/>
    </source>
</evidence>
<gene>
    <name evidence="1" type="ORF">A3F00_00095</name>
</gene>
<dbReference type="Proteomes" id="UP000176527">
    <property type="component" value="Unassembled WGS sequence"/>
</dbReference>
<accession>A0A1F5KAP7</accession>
<evidence type="ECO:0000313" key="1">
    <source>
        <dbReference type="EMBL" id="OGE37880.1"/>
    </source>
</evidence>
<reference evidence="1 2" key="1">
    <citation type="journal article" date="2016" name="Nat. Commun.">
        <title>Thousands of microbial genomes shed light on interconnected biogeochemical processes in an aquifer system.</title>
        <authorList>
            <person name="Anantharaman K."/>
            <person name="Brown C.T."/>
            <person name="Hug L.A."/>
            <person name="Sharon I."/>
            <person name="Castelle C.J."/>
            <person name="Probst A.J."/>
            <person name="Thomas B.C."/>
            <person name="Singh A."/>
            <person name="Wilkins M.J."/>
            <person name="Karaoz U."/>
            <person name="Brodie E.L."/>
            <person name="Williams K.H."/>
            <person name="Hubbard S.S."/>
            <person name="Banfield J.F."/>
        </authorList>
    </citation>
    <scope>NUCLEOTIDE SEQUENCE [LARGE SCALE GENOMIC DNA]</scope>
</reference>
<organism evidence="1 2">
    <name type="scientific">Candidatus Daviesbacteria bacterium RIFCSPHIGHO2_12_FULL_37_11</name>
    <dbReference type="NCBI Taxonomy" id="1797777"/>
    <lineage>
        <taxon>Bacteria</taxon>
        <taxon>Candidatus Daviesiibacteriota</taxon>
    </lineage>
</organism>
<sequence>MGYKGVIIEESLGEISILEEIKILDTKVEQVTSNHKTPWLKQWTLHTVEVPEDKADELAEKISRSFDNAYPDWYADYKNDKYHFIIFKNKVFKIHRSNPEEYKAVVEHGLSLGIPDYQLDFSPYIKEWVR</sequence>
<proteinExistence type="predicted"/>
<comment type="caution">
    <text evidence="1">The sequence shown here is derived from an EMBL/GenBank/DDBJ whole genome shotgun (WGS) entry which is preliminary data.</text>
</comment>
<dbReference type="AlphaFoldDB" id="A0A1F5KAP7"/>
<dbReference type="EMBL" id="MFDE01000034">
    <property type="protein sequence ID" value="OGE37880.1"/>
    <property type="molecule type" value="Genomic_DNA"/>
</dbReference>